<sequence length="64" mass="7177">MQFGLLGGSTFVADKKILVDGQLRKKTINLAKVYIIVGGFFGTVENVPFTKRSLRQDDYVKKII</sequence>
<name>A0A8R7QU79_TRIUA</name>
<dbReference type="Proteomes" id="UP000015106">
    <property type="component" value="Chromosome 6"/>
</dbReference>
<dbReference type="EnsemblPlants" id="TuG1812G0600003148.01.T01">
    <property type="protein sequence ID" value="TuG1812G0600003148.01.T01.cds431757"/>
    <property type="gene ID" value="TuG1812G0600003148.01"/>
</dbReference>
<keyword evidence="2" id="KW-1185">Reference proteome</keyword>
<protein>
    <submittedName>
        <fullName evidence="1">Uncharacterized protein</fullName>
    </submittedName>
</protein>
<dbReference type="Gramene" id="TuG1812G0600003148.01.T01">
    <property type="protein sequence ID" value="TuG1812G0600003148.01.T01.cds431757"/>
    <property type="gene ID" value="TuG1812G0600003148.01"/>
</dbReference>
<evidence type="ECO:0000313" key="2">
    <source>
        <dbReference type="Proteomes" id="UP000015106"/>
    </source>
</evidence>
<reference evidence="2" key="1">
    <citation type="journal article" date="2013" name="Nature">
        <title>Draft genome of the wheat A-genome progenitor Triticum urartu.</title>
        <authorList>
            <person name="Ling H.Q."/>
            <person name="Zhao S."/>
            <person name="Liu D."/>
            <person name="Wang J."/>
            <person name="Sun H."/>
            <person name="Zhang C."/>
            <person name="Fan H."/>
            <person name="Li D."/>
            <person name="Dong L."/>
            <person name="Tao Y."/>
            <person name="Gao C."/>
            <person name="Wu H."/>
            <person name="Li Y."/>
            <person name="Cui Y."/>
            <person name="Guo X."/>
            <person name="Zheng S."/>
            <person name="Wang B."/>
            <person name="Yu K."/>
            <person name="Liang Q."/>
            <person name="Yang W."/>
            <person name="Lou X."/>
            <person name="Chen J."/>
            <person name="Feng M."/>
            <person name="Jian J."/>
            <person name="Zhang X."/>
            <person name="Luo G."/>
            <person name="Jiang Y."/>
            <person name="Liu J."/>
            <person name="Wang Z."/>
            <person name="Sha Y."/>
            <person name="Zhang B."/>
            <person name="Wu H."/>
            <person name="Tang D."/>
            <person name="Shen Q."/>
            <person name="Xue P."/>
            <person name="Zou S."/>
            <person name="Wang X."/>
            <person name="Liu X."/>
            <person name="Wang F."/>
            <person name="Yang Y."/>
            <person name="An X."/>
            <person name="Dong Z."/>
            <person name="Zhang K."/>
            <person name="Zhang X."/>
            <person name="Luo M.C."/>
            <person name="Dvorak J."/>
            <person name="Tong Y."/>
            <person name="Wang J."/>
            <person name="Yang H."/>
            <person name="Li Z."/>
            <person name="Wang D."/>
            <person name="Zhang A."/>
            <person name="Wang J."/>
        </authorList>
    </citation>
    <scope>NUCLEOTIDE SEQUENCE</scope>
    <source>
        <strain evidence="2">cv. G1812</strain>
    </source>
</reference>
<evidence type="ECO:0000313" key="1">
    <source>
        <dbReference type="EnsemblPlants" id="TuG1812G0600003148.01.T01.cds431757"/>
    </source>
</evidence>
<dbReference type="AlphaFoldDB" id="A0A8R7QU79"/>
<proteinExistence type="predicted"/>
<reference evidence="1" key="2">
    <citation type="submission" date="2018-03" db="EMBL/GenBank/DDBJ databases">
        <title>The Triticum urartu genome reveals the dynamic nature of wheat genome evolution.</title>
        <authorList>
            <person name="Ling H."/>
            <person name="Ma B."/>
            <person name="Shi X."/>
            <person name="Liu H."/>
            <person name="Dong L."/>
            <person name="Sun H."/>
            <person name="Cao Y."/>
            <person name="Gao Q."/>
            <person name="Zheng S."/>
            <person name="Li Y."/>
            <person name="Yu Y."/>
            <person name="Du H."/>
            <person name="Qi M."/>
            <person name="Li Y."/>
            <person name="Yu H."/>
            <person name="Cui Y."/>
            <person name="Wang N."/>
            <person name="Chen C."/>
            <person name="Wu H."/>
            <person name="Zhao Y."/>
            <person name="Zhang J."/>
            <person name="Li Y."/>
            <person name="Zhou W."/>
            <person name="Zhang B."/>
            <person name="Hu W."/>
            <person name="Eijk M."/>
            <person name="Tang J."/>
            <person name="Witsenboer H."/>
            <person name="Zhao S."/>
            <person name="Li Z."/>
            <person name="Zhang A."/>
            <person name="Wang D."/>
            <person name="Liang C."/>
        </authorList>
    </citation>
    <scope>NUCLEOTIDE SEQUENCE [LARGE SCALE GENOMIC DNA]</scope>
    <source>
        <strain evidence="1">cv. G1812</strain>
    </source>
</reference>
<reference evidence="1" key="3">
    <citation type="submission" date="2022-06" db="UniProtKB">
        <authorList>
            <consortium name="EnsemblPlants"/>
        </authorList>
    </citation>
    <scope>IDENTIFICATION</scope>
</reference>
<organism evidence="1 2">
    <name type="scientific">Triticum urartu</name>
    <name type="common">Red wild einkorn</name>
    <name type="synonym">Crithodium urartu</name>
    <dbReference type="NCBI Taxonomy" id="4572"/>
    <lineage>
        <taxon>Eukaryota</taxon>
        <taxon>Viridiplantae</taxon>
        <taxon>Streptophyta</taxon>
        <taxon>Embryophyta</taxon>
        <taxon>Tracheophyta</taxon>
        <taxon>Spermatophyta</taxon>
        <taxon>Magnoliopsida</taxon>
        <taxon>Liliopsida</taxon>
        <taxon>Poales</taxon>
        <taxon>Poaceae</taxon>
        <taxon>BOP clade</taxon>
        <taxon>Pooideae</taxon>
        <taxon>Triticodae</taxon>
        <taxon>Triticeae</taxon>
        <taxon>Triticinae</taxon>
        <taxon>Triticum</taxon>
    </lineage>
</organism>
<accession>A0A8R7QU79</accession>